<dbReference type="Proteomes" id="UP000553059">
    <property type="component" value="Unassembled WGS sequence"/>
</dbReference>
<dbReference type="AlphaFoldDB" id="A0A7C7D7G1"/>
<dbReference type="Pfam" id="PF00005">
    <property type="entry name" value="ABC_tran"/>
    <property type="match status" value="1"/>
</dbReference>
<dbReference type="PROSITE" id="PS50893">
    <property type="entry name" value="ABC_TRANSPORTER_2"/>
    <property type="match status" value="1"/>
</dbReference>
<organism evidence="6 7">
    <name type="scientific">Desulfitobacterium dehalogenans</name>
    <dbReference type="NCBI Taxonomy" id="36854"/>
    <lineage>
        <taxon>Bacteria</taxon>
        <taxon>Bacillati</taxon>
        <taxon>Bacillota</taxon>
        <taxon>Clostridia</taxon>
        <taxon>Eubacteriales</taxon>
        <taxon>Desulfitobacteriaceae</taxon>
        <taxon>Desulfitobacterium</taxon>
    </lineage>
</organism>
<name>A0A7C7D7G1_9FIRM</name>
<evidence type="ECO:0000313" key="7">
    <source>
        <dbReference type="Proteomes" id="UP000553059"/>
    </source>
</evidence>
<dbReference type="PROSITE" id="PS00211">
    <property type="entry name" value="ABC_TRANSPORTER_1"/>
    <property type="match status" value="1"/>
</dbReference>
<evidence type="ECO:0000256" key="1">
    <source>
        <dbReference type="ARBA" id="ARBA00005417"/>
    </source>
</evidence>
<dbReference type="Gene3D" id="3.40.50.300">
    <property type="entry name" value="P-loop containing nucleotide triphosphate hydrolases"/>
    <property type="match status" value="1"/>
</dbReference>
<dbReference type="GO" id="GO:0005524">
    <property type="term" value="F:ATP binding"/>
    <property type="evidence" value="ECO:0007669"/>
    <property type="project" value="UniProtKB-KW"/>
</dbReference>
<comment type="caution">
    <text evidence="6">The sequence shown here is derived from an EMBL/GenBank/DDBJ whole genome shotgun (WGS) entry which is preliminary data.</text>
</comment>
<accession>A0A7C7D7G1</accession>
<dbReference type="SMART" id="SM00382">
    <property type="entry name" value="AAA"/>
    <property type="match status" value="1"/>
</dbReference>
<evidence type="ECO:0000256" key="2">
    <source>
        <dbReference type="ARBA" id="ARBA00022448"/>
    </source>
</evidence>
<reference evidence="6 7" key="1">
    <citation type="journal article" date="2020" name="Biotechnol. Biofuels">
        <title>New insights from the biogas microbiome by comprehensive genome-resolved metagenomics of nearly 1600 species originating from multiple anaerobic digesters.</title>
        <authorList>
            <person name="Campanaro S."/>
            <person name="Treu L."/>
            <person name="Rodriguez-R L.M."/>
            <person name="Kovalovszki A."/>
            <person name="Ziels R.M."/>
            <person name="Maus I."/>
            <person name="Zhu X."/>
            <person name="Kougias P.G."/>
            <person name="Basile A."/>
            <person name="Luo G."/>
            <person name="Schluter A."/>
            <person name="Konstantinidis K.T."/>
            <person name="Angelidaki I."/>
        </authorList>
    </citation>
    <scope>NUCLEOTIDE SEQUENCE [LARGE SCALE GENOMIC DNA]</scope>
    <source>
        <strain evidence="6">AS05jafATM_4</strain>
    </source>
</reference>
<keyword evidence="3" id="KW-0547">Nucleotide-binding</keyword>
<gene>
    <name evidence="6" type="ORF">GX523_15465</name>
</gene>
<evidence type="ECO:0000259" key="5">
    <source>
        <dbReference type="PROSITE" id="PS50893"/>
    </source>
</evidence>
<keyword evidence="4 6" id="KW-0067">ATP-binding</keyword>
<dbReference type="InterPro" id="IPR017871">
    <property type="entry name" value="ABC_transporter-like_CS"/>
</dbReference>
<dbReference type="InterPro" id="IPR003593">
    <property type="entry name" value="AAA+_ATPase"/>
</dbReference>
<dbReference type="GO" id="GO:0016887">
    <property type="term" value="F:ATP hydrolysis activity"/>
    <property type="evidence" value="ECO:0007669"/>
    <property type="project" value="InterPro"/>
</dbReference>
<keyword evidence="2" id="KW-0813">Transport</keyword>
<feature type="domain" description="ABC transporter" evidence="5">
    <location>
        <begin position="7"/>
        <end position="233"/>
    </location>
</feature>
<dbReference type="PANTHER" id="PTHR43335:SF4">
    <property type="entry name" value="ABC TRANSPORTER, ATP-BINDING PROTEIN"/>
    <property type="match status" value="1"/>
</dbReference>
<dbReference type="SUPFAM" id="SSF52540">
    <property type="entry name" value="P-loop containing nucleoside triphosphate hydrolases"/>
    <property type="match status" value="1"/>
</dbReference>
<proteinExistence type="inferred from homology"/>
<sequence>MEVINTLEVQHAQKFYGQFQAVKDINLTIKKGEIYALLGHNGAGKSTLIKMILGLVKPSAGMIGIEGLNYDAKNKEIKKRVGYLPERMNFYDNLTAWETLSFYAKLKGITKKRCEEVLEQVGLSEARHRRVGTFSKGMQQRLGLAQAIIHRPDLLVLDEPTTGLDPIGILELKEMIRNWNKEGTTILFSSHNLNDVEELAQQIGIMNRGEIIAQGTLKELQNKLGLPTEIEIDLSVIPDDLEKILVEKQIETFQVEERTISIDCPKDKKTQFIAAVMDGELKVLDLRLKEPGLNSIYQSIMEELAVLSY</sequence>
<evidence type="ECO:0000256" key="3">
    <source>
        <dbReference type="ARBA" id="ARBA00022741"/>
    </source>
</evidence>
<comment type="similarity">
    <text evidence="1">Belongs to the ABC transporter superfamily.</text>
</comment>
<dbReference type="InterPro" id="IPR003439">
    <property type="entry name" value="ABC_transporter-like_ATP-bd"/>
</dbReference>
<dbReference type="EMBL" id="DUTF01000335">
    <property type="protein sequence ID" value="HHY28113.1"/>
    <property type="molecule type" value="Genomic_DNA"/>
</dbReference>
<dbReference type="PANTHER" id="PTHR43335">
    <property type="entry name" value="ABC TRANSPORTER, ATP-BINDING PROTEIN"/>
    <property type="match status" value="1"/>
</dbReference>
<evidence type="ECO:0000313" key="6">
    <source>
        <dbReference type="EMBL" id="HHY28113.1"/>
    </source>
</evidence>
<dbReference type="InterPro" id="IPR027417">
    <property type="entry name" value="P-loop_NTPase"/>
</dbReference>
<evidence type="ECO:0000256" key="4">
    <source>
        <dbReference type="ARBA" id="ARBA00022840"/>
    </source>
</evidence>
<protein>
    <submittedName>
        <fullName evidence="6">ABC transporter ATP-binding protein</fullName>
    </submittedName>
</protein>